<gene>
    <name evidence="2" type="ORF">MM59RIKEN_16140</name>
</gene>
<feature type="region of interest" description="Disordered" evidence="1">
    <location>
        <begin position="38"/>
        <end position="58"/>
    </location>
</feature>
<evidence type="ECO:0000313" key="3">
    <source>
        <dbReference type="Proteomes" id="UP000679848"/>
    </source>
</evidence>
<evidence type="ECO:0000313" key="2">
    <source>
        <dbReference type="EMBL" id="BCK84295.1"/>
    </source>
</evidence>
<sequence>MEASWKRHISYLATPSYKNAPAVPVWLTLPCVRENKDAKTADTIPEENMERASDREIPCPRLSPHAEILLKTNEARRSLPSGLPSLSAAIMV</sequence>
<dbReference type="KEGG" id="pfaa:MM59RIKEN_16140"/>
<dbReference type="AlphaFoldDB" id="A0A810QCK0"/>
<protein>
    <submittedName>
        <fullName evidence="2">Uncharacterized protein</fullName>
    </submittedName>
</protein>
<keyword evidence="3" id="KW-1185">Reference proteome</keyword>
<accession>A0A810QCK0</accession>
<organism evidence="2 3">
    <name type="scientific">Pusillibacter faecalis</name>
    <dbReference type="NCBI Taxonomy" id="2714358"/>
    <lineage>
        <taxon>Bacteria</taxon>
        <taxon>Bacillati</taxon>
        <taxon>Bacillota</taxon>
        <taxon>Clostridia</taxon>
        <taxon>Eubacteriales</taxon>
        <taxon>Oscillospiraceae</taxon>
        <taxon>Pusillibacter</taxon>
    </lineage>
</organism>
<reference evidence="2" key="1">
    <citation type="submission" date="2020-09" db="EMBL/GenBank/DDBJ databases">
        <title>New species isolated from human feces.</title>
        <authorList>
            <person name="Kitahara M."/>
            <person name="Shigeno Y."/>
            <person name="Shime M."/>
            <person name="Matsumoto Y."/>
            <person name="Nakamura S."/>
            <person name="Motooka D."/>
            <person name="Fukuoka S."/>
            <person name="Nishikawa H."/>
            <person name="Benno Y."/>
        </authorList>
    </citation>
    <scope>NUCLEOTIDE SEQUENCE</scope>
    <source>
        <strain evidence="2">MM59</strain>
    </source>
</reference>
<proteinExistence type="predicted"/>
<name>A0A810QCK0_9FIRM</name>
<dbReference type="Proteomes" id="UP000679848">
    <property type="component" value="Chromosome"/>
</dbReference>
<feature type="compositionally biased region" description="Basic and acidic residues" evidence="1">
    <location>
        <begin position="48"/>
        <end position="58"/>
    </location>
</feature>
<dbReference type="EMBL" id="AP023420">
    <property type="protein sequence ID" value="BCK84295.1"/>
    <property type="molecule type" value="Genomic_DNA"/>
</dbReference>
<evidence type="ECO:0000256" key="1">
    <source>
        <dbReference type="SAM" id="MobiDB-lite"/>
    </source>
</evidence>